<dbReference type="EMBL" id="PVTD01000014">
    <property type="protein sequence ID" value="PRY20238.1"/>
    <property type="molecule type" value="Genomic_DNA"/>
</dbReference>
<organism evidence="5 6">
    <name type="scientific">Aliiruegeria haliotis</name>
    <dbReference type="NCBI Taxonomy" id="1280846"/>
    <lineage>
        <taxon>Bacteria</taxon>
        <taxon>Pseudomonadati</taxon>
        <taxon>Pseudomonadota</taxon>
        <taxon>Alphaproteobacteria</taxon>
        <taxon>Rhodobacterales</taxon>
        <taxon>Roseobacteraceae</taxon>
        <taxon>Aliiruegeria</taxon>
    </lineage>
</organism>
<reference evidence="5 6" key="1">
    <citation type="submission" date="2018-03" db="EMBL/GenBank/DDBJ databases">
        <title>Genomic Encyclopedia of Archaeal and Bacterial Type Strains, Phase II (KMG-II): from individual species to whole genera.</title>
        <authorList>
            <person name="Goeker M."/>
        </authorList>
    </citation>
    <scope>NUCLEOTIDE SEQUENCE [LARGE SCALE GENOMIC DNA]</scope>
    <source>
        <strain evidence="5 6">DSM 29328</strain>
    </source>
</reference>
<dbReference type="PRINTS" id="PR00038">
    <property type="entry name" value="HTHLUXR"/>
</dbReference>
<dbReference type="CDD" id="cd06170">
    <property type="entry name" value="LuxR_C_like"/>
    <property type="match status" value="1"/>
</dbReference>
<evidence type="ECO:0000259" key="4">
    <source>
        <dbReference type="PROSITE" id="PS50043"/>
    </source>
</evidence>
<dbReference type="SMART" id="SM00421">
    <property type="entry name" value="HTH_LUXR"/>
    <property type="match status" value="1"/>
</dbReference>
<dbReference type="Pfam" id="PF00196">
    <property type="entry name" value="GerE"/>
    <property type="match status" value="1"/>
</dbReference>
<sequence>MFVALEPFWGTVIDSTLSKVMRAEAWSLILTDQHRQLNLKLGEKGNIAKRFTGFEAILNGLWNRGRLERTSTAWLQPDGAVVDDVDNASEDPLLVFVHPVETGQVLSGGLVLDRKAIGGFGFAGVENLLSFLGTQAACAARWRNLEEERRAIGKLISALALQCVIVDRNGRIVYENTRNRGNLAATGRPNERRGATRGAIVRSMIDQAVTEYRASSTAQKRRYHVVAVSRNTREVVPLYIVPLSALTSDKEDAEFLALLVPSPTEPIQKEALVRAFSLTPAEAKVVRRIIAGMNIKDIARETVLTEQTVRTYLKHSYEKLGVSSKSELVAKVVSLSIPLDQRQQRLP</sequence>
<feature type="domain" description="HTH luxR-type" evidence="4">
    <location>
        <begin position="271"/>
        <end position="336"/>
    </location>
</feature>
<name>A0A2T0RGE8_9RHOB</name>
<accession>A0A2T0RGE8</accession>
<dbReference type="InterPro" id="IPR036388">
    <property type="entry name" value="WH-like_DNA-bd_sf"/>
</dbReference>
<dbReference type="AlphaFoldDB" id="A0A2T0RGE8"/>
<evidence type="ECO:0000313" key="5">
    <source>
        <dbReference type="EMBL" id="PRY20238.1"/>
    </source>
</evidence>
<evidence type="ECO:0000256" key="2">
    <source>
        <dbReference type="ARBA" id="ARBA00023125"/>
    </source>
</evidence>
<dbReference type="PANTHER" id="PTHR44688">
    <property type="entry name" value="DNA-BINDING TRANSCRIPTIONAL ACTIVATOR DEVR_DOSR"/>
    <property type="match status" value="1"/>
</dbReference>
<dbReference type="PROSITE" id="PS50043">
    <property type="entry name" value="HTH_LUXR_2"/>
    <property type="match status" value="1"/>
</dbReference>
<evidence type="ECO:0000256" key="1">
    <source>
        <dbReference type="ARBA" id="ARBA00023015"/>
    </source>
</evidence>
<dbReference type="SUPFAM" id="SSF46894">
    <property type="entry name" value="C-terminal effector domain of the bipartite response regulators"/>
    <property type="match status" value="1"/>
</dbReference>
<dbReference type="GO" id="GO:0006355">
    <property type="term" value="P:regulation of DNA-templated transcription"/>
    <property type="evidence" value="ECO:0007669"/>
    <property type="project" value="InterPro"/>
</dbReference>
<dbReference type="InterPro" id="IPR016032">
    <property type="entry name" value="Sig_transdc_resp-reg_C-effctor"/>
</dbReference>
<comment type="caution">
    <text evidence="5">The sequence shown here is derived from an EMBL/GenBank/DDBJ whole genome shotgun (WGS) entry which is preliminary data.</text>
</comment>
<protein>
    <submittedName>
        <fullName evidence="5">Regulatory LuxR family protein</fullName>
    </submittedName>
</protein>
<dbReference type="Gene3D" id="1.10.10.10">
    <property type="entry name" value="Winged helix-like DNA-binding domain superfamily/Winged helix DNA-binding domain"/>
    <property type="match status" value="1"/>
</dbReference>
<keyword evidence="2" id="KW-0238">DNA-binding</keyword>
<dbReference type="PANTHER" id="PTHR44688:SF16">
    <property type="entry name" value="DNA-BINDING TRANSCRIPTIONAL ACTIVATOR DEVR_DOSR"/>
    <property type="match status" value="1"/>
</dbReference>
<evidence type="ECO:0000313" key="6">
    <source>
        <dbReference type="Proteomes" id="UP000239480"/>
    </source>
</evidence>
<dbReference type="Proteomes" id="UP000239480">
    <property type="component" value="Unassembled WGS sequence"/>
</dbReference>
<dbReference type="GO" id="GO:0003677">
    <property type="term" value="F:DNA binding"/>
    <property type="evidence" value="ECO:0007669"/>
    <property type="project" value="UniProtKB-KW"/>
</dbReference>
<keyword evidence="3" id="KW-0804">Transcription</keyword>
<keyword evidence="1" id="KW-0805">Transcription regulation</keyword>
<gene>
    <name evidence="5" type="ORF">CLV78_11423</name>
</gene>
<dbReference type="InterPro" id="IPR000792">
    <property type="entry name" value="Tscrpt_reg_LuxR_C"/>
</dbReference>
<evidence type="ECO:0000256" key="3">
    <source>
        <dbReference type="ARBA" id="ARBA00023163"/>
    </source>
</evidence>
<proteinExistence type="predicted"/>
<keyword evidence="6" id="KW-1185">Reference proteome</keyword>